<evidence type="ECO:0000313" key="2">
    <source>
        <dbReference type="Proteomes" id="UP000199517"/>
    </source>
</evidence>
<evidence type="ECO:0008006" key="3">
    <source>
        <dbReference type="Google" id="ProtNLM"/>
    </source>
</evidence>
<name>A0A1I1Y076_9BURK</name>
<keyword evidence="2" id="KW-1185">Reference proteome</keyword>
<dbReference type="Proteomes" id="UP000199517">
    <property type="component" value="Unassembled WGS sequence"/>
</dbReference>
<dbReference type="OrthoDB" id="8357868at2"/>
<dbReference type="RefSeq" id="WP_092955931.1">
    <property type="nucleotide sequence ID" value="NZ_FOMQ01000015.1"/>
</dbReference>
<dbReference type="EMBL" id="FOMQ01000015">
    <property type="protein sequence ID" value="SFE12819.1"/>
    <property type="molecule type" value="Genomic_DNA"/>
</dbReference>
<accession>A0A1I1Y076</accession>
<sequence length="269" mass="29947">MATCAYCDGDGTLTREHVVPSFLYDLVDKNFVGGKNGWLESKKARIPTDIKVKDVCSHCNNVLLGALDGHGKEFVLSNDLTSPLLADSFTLTYSYHLLRRWLMKILFNSARASQEASHPAMHYRDYMLHGRNPPAEEHVFLFGCLLSPHVVTSPDSPAFGCSNSEGLANPFFIRLTRSVLPPGDAKNLLIESVGFGGLFLYVGFISPDIRPKLAKKIRARVLRSDLFTPLPSTQASVHLRASPLDFVDFSAPQRYREYKLASSGRDPFR</sequence>
<protein>
    <recommendedName>
        <fullName evidence="3">HNH endonuclease</fullName>
    </recommendedName>
</protein>
<reference evidence="2" key="1">
    <citation type="submission" date="2016-10" db="EMBL/GenBank/DDBJ databases">
        <authorList>
            <person name="Varghese N."/>
            <person name="Submissions S."/>
        </authorList>
    </citation>
    <scope>NUCLEOTIDE SEQUENCE [LARGE SCALE GENOMIC DNA]</scope>
    <source>
        <strain evidence="2">DSM 7481</strain>
    </source>
</reference>
<dbReference type="AlphaFoldDB" id="A0A1I1Y076"/>
<evidence type="ECO:0000313" key="1">
    <source>
        <dbReference type="EMBL" id="SFE12819.1"/>
    </source>
</evidence>
<proteinExistence type="predicted"/>
<organism evidence="1 2">
    <name type="scientific">Paracidovorax konjaci</name>
    <dbReference type="NCBI Taxonomy" id="32040"/>
    <lineage>
        <taxon>Bacteria</taxon>
        <taxon>Pseudomonadati</taxon>
        <taxon>Pseudomonadota</taxon>
        <taxon>Betaproteobacteria</taxon>
        <taxon>Burkholderiales</taxon>
        <taxon>Comamonadaceae</taxon>
        <taxon>Paracidovorax</taxon>
    </lineage>
</organism>
<gene>
    <name evidence="1" type="ORF">SAMN04489710_11542</name>
</gene>